<evidence type="ECO:0000256" key="1">
    <source>
        <dbReference type="ARBA" id="ARBA00022553"/>
    </source>
</evidence>
<accession>A0A4R9LXW8</accession>
<dbReference type="InterPro" id="IPR011006">
    <property type="entry name" value="CheY-like_superfamily"/>
</dbReference>
<keyword evidence="5" id="KW-1185">Reference proteome</keyword>
<sequence length="119" mass="12903">MAKILIVDDAPIVLKILRLVLSTEGHEVDAAANGKEALLKLESNVYNIAIFDVNMPDISGIELTKKALSSPNGKNLKVVILSTETSPEMRDKGKDAGAIGWLHKPFENEALINLIQSLL</sequence>
<name>A0A4R9LXW8_9LEPT</name>
<dbReference type="InterPro" id="IPR001789">
    <property type="entry name" value="Sig_transdc_resp-reg_receiver"/>
</dbReference>
<comment type="caution">
    <text evidence="4">The sequence shown here is derived from an EMBL/GenBank/DDBJ whole genome shotgun (WGS) entry which is preliminary data.</text>
</comment>
<evidence type="ECO:0000259" key="3">
    <source>
        <dbReference type="PROSITE" id="PS50110"/>
    </source>
</evidence>
<dbReference type="OrthoDB" id="9797769at2"/>
<evidence type="ECO:0000313" key="4">
    <source>
        <dbReference type="EMBL" id="TGN19184.1"/>
    </source>
</evidence>
<dbReference type="PROSITE" id="PS50110">
    <property type="entry name" value="RESPONSE_REGULATORY"/>
    <property type="match status" value="1"/>
</dbReference>
<dbReference type="PANTHER" id="PTHR44591">
    <property type="entry name" value="STRESS RESPONSE REGULATOR PROTEIN 1"/>
    <property type="match status" value="1"/>
</dbReference>
<dbReference type="RefSeq" id="WP_135760369.1">
    <property type="nucleotide sequence ID" value="NZ_RQHW01000033.1"/>
</dbReference>
<evidence type="ECO:0000256" key="2">
    <source>
        <dbReference type="PROSITE-ProRule" id="PRU00169"/>
    </source>
</evidence>
<evidence type="ECO:0000313" key="5">
    <source>
        <dbReference type="Proteomes" id="UP000298058"/>
    </source>
</evidence>
<keyword evidence="1 2" id="KW-0597">Phosphoprotein</keyword>
<dbReference type="AlphaFoldDB" id="A0A4R9LXW8"/>
<feature type="domain" description="Response regulatory" evidence="3">
    <location>
        <begin position="3"/>
        <end position="119"/>
    </location>
</feature>
<dbReference type="GO" id="GO:0000160">
    <property type="term" value="P:phosphorelay signal transduction system"/>
    <property type="evidence" value="ECO:0007669"/>
    <property type="project" value="InterPro"/>
</dbReference>
<gene>
    <name evidence="4" type="ORF">EHS15_09695</name>
</gene>
<dbReference type="SUPFAM" id="SSF52172">
    <property type="entry name" value="CheY-like"/>
    <property type="match status" value="1"/>
</dbReference>
<feature type="modified residue" description="4-aspartylphosphate" evidence="2">
    <location>
        <position position="52"/>
    </location>
</feature>
<dbReference type="SMART" id="SM00448">
    <property type="entry name" value="REC"/>
    <property type="match status" value="1"/>
</dbReference>
<dbReference type="EMBL" id="RQHW01000033">
    <property type="protein sequence ID" value="TGN19184.1"/>
    <property type="molecule type" value="Genomic_DNA"/>
</dbReference>
<dbReference type="PANTHER" id="PTHR44591:SF25">
    <property type="entry name" value="CHEMOTAXIS TWO-COMPONENT RESPONSE REGULATOR"/>
    <property type="match status" value="1"/>
</dbReference>
<dbReference type="Pfam" id="PF00072">
    <property type="entry name" value="Response_reg"/>
    <property type="match status" value="1"/>
</dbReference>
<dbReference type="InterPro" id="IPR050595">
    <property type="entry name" value="Bact_response_regulator"/>
</dbReference>
<protein>
    <submittedName>
        <fullName evidence="4">Response regulator</fullName>
    </submittedName>
</protein>
<organism evidence="4 5">
    <name type="scientific">Leptospira idonii</name>
    <dbReference type="NCBI Taxonomy" id="1193500"/>
    <lineage>
        <taxon>Bacteria</taxon>
        <taxon>Pseudomonadati</taxon>
        <taxon>Spirochaetota</taxon>
        <taxon>Spirochaetia</taxon>
        <taxon>Leptospirales</taxon>
        <taxon>Leptospiraceae</taxon>
        <taxon>Leptospira</taxon>
    </lineage>
</organism>
<dbReference type="Gene3D" id="3.40.50.2300">
    <property type="match status" value="1"/>
</dbReference>
<proteinExistence type="predicted"/>
<reference evidence="4" key="1">
    <citation type="journal article" date="2019" name="PLoS Negl. Trop. Dis.">
        <title>Revisiting the worldwide diversity of Leptospira species in the environment.</title>
        <authorList>
            <person name="Vincent A.T."/>
            <person name="Schiettekatte O."/>
            <person name="Bourhy P."/>
            <person name="Veyrier F.J."/>
            <person name="Picardeau M."/>
        </authorList>
    </citation>
    <scope>NUCLEOTIDE SEQUENCE [LARGE SCALE GENOMIC DNA]</scope>
    <source>
        <strain evidence="4">201300427</strain>
    </source>
</reference>
<dbReference type="Proteomes" id="UP000298058">
    <property type="component" value="Unassembled WGS sequence"/>
</dbReference>